<evidence type="ECO:0000313" key="3">
    <source>
        <dbReference type="Proteomes" id="UP000023152"/>
    </source>
</evidence>
<feature type="non-terminal residue" evidence="2">
    <location>
        <position position="1"/>
    </location>
</feature>
<protein>
    <submittedName>
        <fullName evidence="2">Uncharacterized protein</fullName>
    </submittedName>
</protein>
<feature type="compositionally biased region" description="Low complexity" evidence="1">
    <location>
        <begin position="207"/>
        <end position="217"/>
    </location>
</feature>
<keyword evidence="3" id="KW-1185">Reference proteome</keyword>
<dbReference type="EMBL" id="ASPP01034205">
    <property type="protein sequence ID" value="ETO03076.1"/>
    <property type="molecule type" value="Genomic_DNA"/>
</dbReference>
<accession>X6LNW9</accession>
<feature type="region of interest" description="Disordered" evidence="1">
    <location>
        <begin position="185"/>
        <end position="218"/>
    </location>
</feature>
<evidence type="ECO:0000256" key="1">
    <source>
        <dbReference type="SAM" id="MobiDB-lite"/>
    </source>
</evidence>
<organism evidence="2 3">
    <name type="scientific">Reticulomyxa filosa</name>
    <dbReference type="NCBI Taxonomy" id="46433"/>
    <lineage>
        <taxon>Eukaryota</taxon>
        <taxon>Sar</taxon>
        <taxon>Rhizaria</taxon>
        <taxon>Retaria</taxon>
        <taxon>Foraminifera</taxon>
        <taxon>Monothalamids</taxon>
        <taxon>Reticulomyxidae</taxon>
        <taxon>Reticulomyxa</taxon>
    </lineage>
</organism>
<dbReference type="Proteomes" id="UP000023152">
    <property type="component" value="Unassembled WGS sequence"/>
</dbReference>
<gene>
    <name evidence="2" type="ORF">RFI_34334</name>
</gene>
<proteinExistence type="predicted"/>
<sequence>SSSTVDYTWSLSNWDRRHQYKLKYCTSTTTCTSTSTAFGVFKTQSGNSYTTKPGWISLTWQNDTTFQSNYTACTLTTMAPTKPPTKAPTYATPSILRCNYTVSQDRNSYTAKWSYPSGGDISALGAPDTYKIYQNHAYKGSYSSSPAVVTSSNIVVGSTLVEVIAYWTRNGVTYSTPNKTCTGFTLTPTKVPTKPPTKQPTKRPTKRPTSNPTKSPTYRQLTTSHCIIEYISGQSKTALIYYTTPNYQSPQTVTADETTFE</sequence>
<dbReference type="AlphaFoldDB" id="X6LNW9"/>
<comment type="caution">
    <text evidence="2">The sequence shown here is derived from an EMBL/GenBank/DDBJ whole genome shotgun (WGS) entry which is preliminary data.</text>
</comment>
<reference evidence="2 3" key="1">
    <citation type="journal article" date="2013" name="Curr. Biol.">
        <title>The Genome of the Foraminiferan Reticulomyxa filosa.</title>
        <authorList>
            <person name="Glockner G."/>
            <person name="Hulsmann N."/>
            <person name="Schleicher M."/>
            <person name="Noegel A.A."/>
            <person name="Eichinger L."/>
            <person name="Gallinger C."/>
            <person name="Pawlowski J."/>
            <person name="Sierra R."/>
            <person name="Euteneuer U."/>
            <person name="Pillet L."/>
            <person name="Moustafa A."/>
            <person name="Platzer M."/>
            <person name="Groth M."/>
            <person name="Szafranski K."/>
            <person name="Schliwa M."/>
        </authorList>
    </citation>
    <scope>NUCLEOTIDE SEQUENCE [LARGE SCALE GENOMIC DNA]</scope>
</reference>
<evidence type="ECO:0000313" key="2">
    <source>
        <dbReference type="EMBL" id="ETO03076.1"/>
    </source>
</evidence>
<name>X6LNW9_RETFI</name>
<feature type="non-terminal residue" evidence="2">
    <location>
        <position position="261"/>
    </location>
</feature>